<reference evidence="7 8" key="1">
    <citation type="submission" date="2024-09" db="EMBL/GenBank/DDBJ databases">
        <authorList>
            <person name="Sun Q."/>
            <person name="Mori K."/>
        </authorList>
    </citation>
    <scope>NUCLEOTIDE SEQUENCE [LARGE SCALE GENOMIC DNA]</scope>
    <source>
        <strain evidence="7 8">NCAIM B.02529</strain>
    </source>
</reference>
<feature type="domain" description="CobW C-terminal" evidence="6">
    <location>
        <begin position="230"/>
        <end position="324"/>
    </location>
</feature>
<evidence type="ECO:0000256" key="4">
    <source>
        <dbReference type="ARBA" id="ARBA00034320"/>
    </source>
</evidence>
<evidence type="ECO:0000313" key="7">
    <source>
        <dbReference type="EMBL" id="MFC0522939.1"/>
    </source>
</evidence>
<comment type="similarity">
    <text evidence="4">Belongs to the SIMIBI class G3E GTPase family. ZNG1 subfamily.</text>
</comment>
<dbReference type="SUPFAM" id="SSF52540">
    <property type="entry name" value="P-loop containing nucleoside triphosphate hydrolases"/>
    <property type="match status" value="1"/>
</dbReference>
<evidence type="ECO:0000256" key="1">
    <source>
        <dbReference type="ARBA" id="ARBA00022741"/>
    </source>
</evidence>
<organism evidence="7 8">
    <name type="scientific">Pontibacillus salicampi</name>
    <dbReference type="NCBI Taxonomy" id="1449801"/>
    <lineage>
        <taxon>Bacteria</taxon>
        <taxon>Bacillati</taxon>
        <taxon>Bacillota</taxon>
        <taxon>Bacilli</taxon>
        <taxon>Bacillales</taxon>
        <taxon>Bacillaceae</taxon>
        <taxon>Pontibacillus</taxon>
    </lineage>
</organism>
<name>A0ABV6LKN4_9BACI</name>
<accession>A0ABV6LKN4</accession>
<proteinExistence type="inferred from homology"/>
<dbReference type="PANTHER" id="PTHR13748">
    <property type="entry name" value="COBW-RELATED"/>
    <property type="match status" value="1"/>
</dbReference>
<evidence type="ECO:0000313" key="8">
    <source>
        <dbReference type="Proteomes" id="UP001589836"/>
    </source>
</evidence>
<evidence type="ECO:0000256" key="2">
    <source>
        <dbReference type="ARBA" id="ARBA00022801"/>
    </source>
</evidence>
<keyword evidence="3" id="KW-0143">Chaperone</keyword>
<keyword evidence="8" id="KW-1185">Reference proteome</keyword>
<dbReference type="Pfam" id="PF07683">
    <property type="entry name" value="CobW_C"/>
    <property type="match status" value="1"/>
</dbReference>
<dbReference type="InterPro" id="IPR011629">
    <property type="entry name" value="CobW-like_C"/>
</dbReference>
<dbReference type="CDD" id="cd03112">
    <property type="entry name" value="CobW-like"/>
    <property type="match status" value="1"/>
</dbReference>
<dbReference type="RefSeq" id="WP_377345461.1">
    <property type="nucleotide sequence ID" value="NZ_JBHLTP010000003.1"/>
</dbReference>
<dbReference type="InterPro" id="IPR003495">
    <property type="entry name" value="CobW/HypB/UreG_nucleotide-bd"/>
</dbReference>
<dbReference type="InterPro" id="IPR036627">
    <property type="entry name" value="CobW-likC_sf"/>
</dbReference>
<dbReference type="Gene3D" id="3.30.1220.10">
    <property type="entry name" value="CobW-like, C-terminal domain"/>
    <property type="match status" value="1"/>
</dbReference>
<protein>
    <submittedName>
        <fullName evidence="7">CobW family GTP-binding protein</fullName>
    </submittedName>
</protein>
<sequence length="327" mass="36989">MTTHKRVPVTIVTGFLGAGKTTLINEIGKQTNEKIAYIINEFGDIGIDGQLVERTEEEIIEVNNGCICCNVRGDLIKTLSTLLFSKKEGLIEFDRVVIETTGLADPAPVVQTFLMYPEMMEAFEVDSVCTIVDVQNISYHLDQKDESIYQIAFADVLIFNKTDLSSEQELNNLTNRINAINPTAKRIFTNHSRININEILGVYAFDLQEKLAIDPNLMKQIHRPHHNDDVVSVALEGQQPLDMKKVNLWFSYLVELKGESLYRYKGILNIQGETNRLIFQGVHMLLASDRGREWSKDETKKSELIFIGTGLDKDTLQEQFESCIAEG</sequence>
<dbReference type="Gene3D" id="3.40.50.300">
    <property type="entry name" value="P-loop containing nucleotide triphosphate hydrolases"/>
    <property type="match status" value="1"/>
</dbReference>
<dbReference type="EMBL" id="JBHLTP010000003">
    <property type="protein sequence ID" value="MFC0522939.1"/>
    <property type="molecule type" value="Genomic_DNA"/>
</dbReference>
<keyword evidence="1" id="KW-0547">Nucleotide-binding</keyword>
<evidence type="ECO:0000256" key="5">
    <source>
        <dbReference type="ARBA" id="ARBA00049117"/>
    </source>
</evidence>
<dbReference type="Pfam" id="PF02492">
    <property type="entry name" value="cobW"/>
    <property type="match status" value="1"/>
</dbReference>
<dbReference type="InterPro" id="IPR027417">
    <property type="entry name" value="P-loop_NTPase"/>
</dbReference>
<dbReference type="InterPro" id="IPR051316">
    <property type="entry name" value="Zinc-reg_GTPase_activator"/>
</dbReference>
<dbReference type="SUPFAM" id="SSF90002">
    <property type="entry name" value="Hypothetical protein YjiA, C-terminal domain"/>
    <property type="match status" value="1"/>
</dbReference>
<dbReference type="PANTHER" id="PTHR13748:SF62">
    <property type="entry name" value="COBW DOMAIN-CONTAINING PROTEIN"/>
    <property type="match status" value="1"/>
</dbReference>
<evidence type="ECO:0000259" key="6">
    <source>
        <dbReference type="SMART" id="SM00833"/>
    </source>
</evidence>
<comment type="caution">
    <text evidence="7">The sequence shown here is derived from an EMBL/GenBank/DDBJ whole genome shotgun (WGS) entry which is preliminary data.</text>
</comment>
<keyword evidence="2" id="KW-0378">Hydrolase</keyword>
<comment type="catalytic activity">
    <reaction evidence="5">
        <text>GTP + H2O = GDP + phosphate + H(+)</text>
        <dbReference type="Rhea" id="RHEA:19669"/>
        <dbReference type="ChEBI" id="CHEBI:15377"/>
        <dbReference type="ChEBI" id="CHEBI:15378"/>
        <dbReference type="ChEBI" id="CHEBI:37565"/>
        <dbReference type="ChEBI" id="CHEBI:43474"/>
        <dbReference type="ChEBI" id="CHEBI:58189"/>
    </reaction>
    <physiologicalReaction direction="left-to-right" evidence="5">
        <dbReference type="Rhea" id="RHEA:19670"/>
    </physiologicalReaction>
</comment>
<gene>
    <name evidence="7" type="ORF">ACFFGV_04950</name>
</gene>
<dbReference type="Proteomes" id="UP001589836">
    <property type="component" value="Unassembled WGS sequence"/>
</dbReference>
<evidence type="ECO:0000256" key="3">
    <source>
        <dbReference type="ARBA" id="ARBA00023186"/>
    </source>
</evidence>
<dbReference type="SMART" id="SM00833">
    <property type="entry name" value="CobW_C"/>
    <property type="match status" value="1"/>
</dbReference>